<dbReference type="PANTHER" id="PTHR36710">
    <property type="entry name" value="PECTINESTERASE INHIBITOR-LIKE"/>
    <property type="match status" value="1"/>
</dbReference>
<evidence type="ECO:0000313" key="5">
    <source>
        <dbReference type="Proteomes" id="UP000233551"/>
    </source>
</evidence>
<dbReference type="Proteomes" id="UP000233551">
    <property type="component" value="Unassembled WGS sequence"/>
</dbReference>
<dbReference type="EMBL" id="PGOL01000953">
    <property type="protein sequence ID" value="PKI62669.1"/>
    <property type="molecule type" value="Genomic_DNA"/>
</dbReference>
<dbReference type="AlphaFoldDB" id="A0A2I0K293"/>
<evidence type="ECO:0000256" key="1">
    <source>
        <dbReference type="ARBA" id="ARBA00022729"/>
    </source>
</evidence>
<keyword evidence="1" id="KW-0732">Signal</keyword>
<protein>
    <recommendedName>
        <fullName evidence="6">Pectinesterase inhibitor domain-containing protein</fullName>
    </recommendedName>
</protein>
<dbReference type="SUPFAM" id="SSF101148">
    <property type="entry name" value="Plant invertase/pectin methylesterase inhibitor"/>
    <property type="match status" value="1"/>
</dbReference>
<comment type="caution">
    <text evidence="4">The sequence shown here is derived from an EMBL/GenBank/DDBJ whole genome shotgun (WGS) entry which is preliminary data.</text>
</comment>
<evidence type="ECO:0008006" key="6">
    <source>
        <dbReference type="Google" id="ProtNLM"/>
    </source>
</evidence>
<evidence type="ECO:0000256" key="3">
    <source>
        <dbReference type="ARBA" id="ARBA00038471"/>
    </source>
</evidence>
<proteinExistence type="inferred from homology"/>
<dbReference type="Gene3D" id="1.20.140.40">
    <property type="entry name" value="Invertase/pectin methylesterase inhibitor family protein"/>
    <property type="match status" value="1"/>
</dbReference>
<dbReference type="InterPro" id="IPR035513">
    <property type="entry name" value="Invertase/methylesterase_inhib"/>
</dbReference>
<evidence type="ECO:0000313" key="4">
    <source>
        <dbReference type="EMBL" id="PKI62669.1"/>
    </source>
</evidence>
<keyword evidence="5" id="KW-1185">Reference proteome</keyword>
<sequence length="296" mass="32843">MNLSASINLIMNESINLQVIKDIPGAAQASRIESFGADHHSIFLLQRAVDAEIRQIDCRVLLRTLSSRSTTDHGSSATIGAVSFLLGVQLDFEAKAYYAVTSDARFCMEGAETCEKNYKPPPKTDPSRLPLFNKRMLMCCDVIYQAEELIKVRYERTLRHSFRGNSRKREFIGDKCKKYGDATTCLDILKSVPGAANAKDLVALANAMIPVSILQNKETFCNVTDLLNVTKQTILLSNYKACSEQSNVDYACREHHFYLESRYYAGLGYSFDHYGLAADCQNVLACGIPANVAPAP</sequence>
<keyword evidence="2" id="KW-1015">Disulfide bond</keyword>
<reference evidence="4 5" key="1">
    <citation type="submission" date="2017-11" db="EMBL/GenBank/DDBJ databases">
        <title>De-novo sequencing of pomegranate (Punica granatum L.) genome.</title>
        <authorList>
            <person name="Akparov Z."/>
            <person name="Amiraslanov A."/>
            <person name="Hajiyeva S."/>
            <person name="Abbasov M."/>
            <person name="Kaur K."/>
            <person name="Hamwieh A."/>
            <person name="Solovyev V."/>
            <person name="Salamov A."/>
            <person name="Braich B."/>
            <person name="Kosarev P."/>
            <person name="Mahmoud A."/>
            <person name="Hajiyev E."/>
            <person name="Babayeva S."/>
            <person name="Izzatullayeva V."/>
            <person name="Mammadov A."/>
            <person name="Mammadov A."/>
            <person name="Sharifova S."/>
            <person name="Ojaghi J."/>
            <person name="Eynullazada K."/>
            <person name="Bayramov B."/>
            <person name="Abdulazimova A."/>
            <person name="Shahmuradov I."/>
        </authorList>
    </citation>
    <scope>NUCLEOTIDE SEQUENCE [LARGE SCALE GENOMIC DNA]</scope>
    <source>
        <strain evidence="5">cv. AG2017</strain>
        <tissue evidence="4">Leaf</tissue>
    </source>
</reference>
<comment type="similarity">
    <text evidence="3">Belongs to the PMEI family.</text>
</comment>
<name>A0A2I0K293_PUNGR</name>
<dbReference type="PANTHER" id="PTHR36710:SF18">
    <property type="entry name" value="PECTINESTERASE INHIBITOR 5-RELATED"/>
    <property type="match status" value="1"/>
</dbReference>
<dbReference type="InterPro" id="IPR052421">
    <property type="entry name" value="PCW_Enzyme_Inhibitor"/>
</dbReference>
<evidence type="ECO:0000256" key="2">
    <source>
        <dbReference type="ARBA" id="ARBA00023157"/>
    </source>
</evidence>
<gene>
    <name evidence="4" type="ORF">CRG98_016940</name>
</gene>
<organism evidence="4 5">
    <name type="scientific">Punica granatum</name>
    <name type="common">Pomegranate</name>
    <dbReference type="NCBI Taxonomy" id="22663"/>
    <lineage>
        <taxon>Eukaryota</taxon>
        <taxon>Viridiplantae</taxon>
        <taxon>Streptophyta</taxon>
        <taxon>Embryophyta</taxon>
        <taxon>Tracheophyta</taxon>
        <taxon>Spermatophyta</taxon>
        <taxon>Magnoliopsida</taxon>
        <taxon>eudicotyledons</taxon>
        <taxon>Gunneridae</taxon>
        <taxon>Pentapetalae</taxon>
        <taxon>rosids</taxon>
        <taxon>malvids</taxon>
        <taxon>Myrtales</taxon>
        <taxon>Lythraceae</taxon>
        <taxon>Punica</taxon>
    </lineage>
</organism>
<accession>A0A2I0K293</accession>